<dbReference type="SMART" id="SM00666">
    <property type="entry name" value="PB1"/>
    <property type="match status" value="1"/>
</dbReference>
<dbReference type="PANTHER" id="PTHR32002">
    <property type="entry name" value="PROTEIN NLP8"/>
    <property type="match status" value="1"/>
</dbReference>
<dbReference type="Gene3D" id="3.10.20.90">
    <property type="entry name" value="Phosphatidylinositol 3-kinase Catalytic Subunit, Chain A, domain 1"/>
    <property type="match status" value="1"/>
</dbReference>
<dbReference type="CDD" id="cd06407">
    <property type="entry name" value="PB1_NLP"/>
    <property type="match status" value="1"/>
</dbReference>
<keyword evidence="4" id="KW-0539">Nucleus</keyword>
<dbReference type="InParanoid" id="A0A200QMK0"/>
<evidence type="ECO:0000256" key="5">
    <source>
        <dbReference type="SAM" id="MobiDB-lite"/>
    </source>
</evidence>
<proteinExistence type="predicted"/>
<reference evidence="8 9" key="1">
    <citation type="journal article" date="2017" name="Mol. Plant">
        <title>The Genome of Medicinal Plant Macleaya cordata Provides New Insights into Benzylisoquinoline Alkaloids Metabolism.</title>
        <authorList>
            <person name="Liu X."/>
            <person name="Liu Y."/>
            <person name="Huang P."/>
            <person name="Ma Y."/>
            <person name="Qing Z."/>
            <person name="Tang Q."/>
            <person name="Cao H."/>
            <person name="Cheng P."/>
            <person name="Zheng Y."/>
            <person name="Yuan Z."/>
            <person name="Zhou Y."/>
            <person name="Liu J."/>
            <person name="Tang Z."/>
            <person name="Zhuo Y."/>
            <person name="Zhang Y."/>
            <person name="Yu L."/>
            <person name="Huang J."/>
            <person name="Yang P."/>
            <person name="Peng Q."/>
            <person name="Zhang J."/>
            <person name="Jiang W."/>
            <person name="Zhang Z."/>
            <person name="Lin K."/>
            <person name="Ro D.K."/>
            <person name="Chen X."/>
            <person name="Xiong X."/>
            <person name="Shang Y."/>
            <person name="Huang S."/>
            <person name="Zeng J."/>
        </authorList>
    </citation>
    <scope>NUCLEOTIDE SEQUENCE [LARGE SCALE GENOMIC DNA]</scope>
    <source>
        <strain evidence="9">cv. BLH2017</strain>
        <tissue evidence="8">Root</tissue>
    </source>
</reference>
<accession>A0A200QMK0</accession>
<dbReference type="PROSITE" id="PS51519">
    <property type="entry name" value="RWP_RK"/>
    <property type="match status" value="1"/>
</dbReference>
<dbReference type="InterPro" id="IPR055081">
    <property type="entry name" value="NLP1-9_GAF"/>
</dbReference>
<dbReference type="PROSITE" id="PS51745">
    <property type="entry name" value="PB1"/>
    <property type="match status" value="1"/>
</dbReference>
<feature type="domain" description="RWP-RK" evidence="6">
    <location>
        <begin position="579"/>
        <end position="666"/>
    </location>
</feature>
<dbReference type="InterPro" id="IPR003035">
    <property type="entry name" value="RWP-RK_dom"/>
</dbReference>
<organism evidence="8 9">
    <name type="scientific">Macleaya cordata</name>
    <name type="common">Five-seeded plume-poppy</name>
    <name type="synonym">Bocconia cordata</name>
    <dbReference type="NCBI Taxonomy" id="56857"/>
    <lineage>
        <taxon>Eukaryota</taxon>
        <taxon>Viridiplantae</taxon>
        <taxon>Streptophyta</taxon>
        <taxon>Embryophyta</taxon>
        <taxon>Tracheophyta</taxon>
        <taxon>Spermatophyta</taxon>
        <taxon>Magnoliopsida</taxon>
        <taxon>Ranunculales</taxon>
        <taxon>Papaveraceae</taxon>
        <taxon>Papaveroideae</taxon>
        <taxon>Macleaya</taxon>
    </lineage>
</organism>
<keyword evidence="9" id="KW-1185">Reference proteome</keyword>
<dbReference type="PANTHER" id="PTHR32002:SF41">
    <property type="entry name" value="PROTEIN NLP8"/>
    <property type="match status" value="1"/>
</dbReference>
<dbReference type="InterPro" id="IPR053793">
    <property type="entry name" value="PB1-like"/>
</dbReference>
<evidence type="ECO:0000256" key="1">
    <source>
        <dbReference type="ARBA" id="ARBA00023015"/>
    </source>
</evidence>
<name>A0A200QMK0_MACCD</name>
<dbReference type="AlphaFoldDB" id="A0A200QMK0"/>
<keyword evidence="3" id="KW-0804">Transcription</keyword>
<keyword evidence="2" id="KW-0238">DNA-binding</keyword>
<dbReference type="Pfam" id="PF00564">
    <property type="entry name" value="PB1"/>
    <property type="match status" value="1"/>
</dbReference>
<evidence type="ECO:0000256" key="3">
    <source>
        <dbReference type="ARBA" id="ARBA00023163"/>
    </source>
</evidence>
<dbReference type="FunCoup" id="A0A200QMK0">
    <property type="interactions" value="386"/>
</dbReference>
<evidence type="ECO:0000313" key="9">
    <source>
        <dbReference type="Proteomes" id="UP000195402"/>
    </source>
</evidence>
<evidence type="ECO:0000256" key="4">
    <source>
        <dbReference type="ARBA" id="ARBA00023242"/>
    </source>
</evidence>
<dbReference type="OMA" id="HRMFAMW"/>
<dbReference type="SUPFAM" id="SSF54277">
    <property type="entry name" value="CAD &amp; PB1 domains"/>
    <property type="match status" value="1"/>
</dbReference>
<evidence type="ECO:0000259" key="6">
    <source>
        <dbReference type="PROSITE" id="PS51519"/>
    </source>
</evidence>
<dbReference type="GO" id="GO:0003700">
    <property type="term" value="F:DNA-binding transcription factor activity"/>
    <property type="evidence" value="ECO:0007669"/>
    <property type="project" value="InterPro"/>
</dbReference>
<dbReference type="Proteomes" id="UP000195402">
    <property type="component" value="Unassembled WGS sequence"/>
</dbReference>
<dbReference type="InterPro" id="IPR000270">
    <property type="entry name" value="PB1_dom"/>
</dbReference>
<dbReference type="STRING" id="56857.A0A200QMK0"/>
<sequence length="1110" mass="122220">MEFTYPPREKGVNYWGSPSPVQMDGFMPVEGNTGNNQIGVDPFNNFSELMNFDNFAEFCNSPSSMAGLSVPPDSFVSFSPLNFSSPSSCVFPMIDGGSPDVGFSSCGDKMVFQQTDTQIELPLNSSDVNESNVKVSNGYFPTENIMDVEIGTIPRPLSWTFAERMLKALAMFKDSSGGGILAQVWVPVKQGDEFILSTCEQPYLLDQMLSGYREVSRGFTFPVKERPGTFPGLPGRVFMSKLPEWTSNVVYYNMVEYLRVKHAIDHEVRGSIALPIFNTQEQSCCAVLELVTVKEKSNFDPEIENVCRALQSVNLKTITPPRVHPQCFSKNQRAALAEIVDVLRAACHAHRLPLALTWIPCNYPDDTSKECTEMPVREAKSSSSEKSILCIEESACYVNNSEMQGFVHACTEHFLEKGQGIAGRALQSNHPFFSPDVKEYDIRDYPLVHHSRKFGLNAAVAIRLRSTYTGDDDYILEFFLPVNCTGSPEQQLLLNSLSNTMQRVCRSLRTVSNAELVGVEETKLGIQNGATMNFPSRVLSRKSSELGIPDCQLDSAERLALHFPNAVSDGMEADVSHDQTTSGSKRQREKKQSTTEKNISLSVLQQYFSGSLKDAAKSIGVCPTTLKRICRQHGISRWPSRKINKVNRSLRKIKTVIDSVQGVEGGLKFDPITGGLVAAGSLAPDLEVRKTIFPYIAPNPPTARNSDLGSQDVVSVSSVPYMECENSTVKLEADACSLGGPQLGNVGHMLLPHTCKVEREKTNSPMIESIDDTKFAALDTGSLQPVNIETMPWASSEDVTQRSYFPKQRCEGWISSNGGLSNIENSNCHFTSQSSTSMLAVDEMDTGIDGYDGVVEHNQPTCSDMTGSSNGSGSMINGSTSSSFHTQNTSKSKTSTRDSESAITVKATYKEDTVRFKFEPSTGCLQLFEEIGKRFKLSTGTFQLKYLDDEKEWVMLVSDSDMEECLEILDSIGSRSIKLRVRDVPCVMGSSARKATLTLVEVGRGFRNLPHSVTQLFEGPKPDALSDMKGYSTFVKVTLSKRAGHKAPRLCSFVMFSLEWTAIDEGWRKRPKTTNHHPPGVSTGTNLAAPGLPVPLELFMVDNGWAASPI</sequence>
<evidence type="ECO:0000256" key="2">
    <source>
        <dbReference type="ARBA" id="ARBA00023125"/>
    </source>
</evidence>
<feature type="compositionally biased region" description="Low complexity" evidence="5">
    <location>
        <begin position="863"/>
        <end position="883"/>
    </location>
</feature>
<keyword evidence="1" id="KW-0805">Transcription regulation</keyword>
<dbReference type="EMBL" id="MVGT01001584">
    <property type="protein sequence ID" value="OVA11669.1"/>
    <property type="molecule type" value="Genomic_DNA"/>
</dbReference>
<dbReference type="InterPro" id="IPR045012">
    <property type="entry name" value="NLP"/>
</dbReference>
<dbReference type="Pfam" id="PF02042">
    <property type="entry name" value="RWP-RK"/>
    <property type="match status" value="1"/>
</dbReference>
<evidence type="ECO:0000313" key="8">
    <source>
        <dbReference type="EMBL" id="OVA11669.1"/>
    </source>
</evidence>
<evidence type="ECO:0000259" key="7">
    <source>
        <dbReference type="PROSITE" id="PS51745"/>
    </source>
</evidence>
<dbReference type="Pfam" id="PF22922">
    <property type="entry name" value="GAF_NLP"/>
    <property type="match status" value="1"/>
</dbReference>
<protein>
    <submittedName>
        <fullName evidence="8">Phox/Bem1p</fullName>
    </submittedName>
</protein>
<dbReference type="GO" id="GO:0003677">
    <property type="term" value="F:DNA binding"/>
    <property type="evidence" value="ECO:0007669"/>
    <property type="project" value="UniProtKB-KW"/>
</dbReference>
<comment type="caution">
    <text evidence="8">The sequence shown here is derived from an EMBL/GenBank/DDBJ whole genome shotgun (WGS) entry which is preliminary data.</text>
</comment>
<dbReference type="OrthoDB" id="6270329at2759"/>
<dbReference type="InterPro" id="IPR034891">
    <property type="entry name" value="PB1_NLP"/>
</dbReference>
<feature type="region of interest" description="Disordered" evidence="5">
    <location>
        <begin position="861"/>
        <end position="900"/>
    </location>
</feature>
<feature type="domain" description="PB1" evidence="7">
    <location>
        <begin position="902"/>
        <end position="984"/>
    </location>
</feature>
<gene>
    <name evidence="8" type="ORF">BVC80_7159g2</name>
</gene>
<feature type="region of interest" description="Disordered" evidence="5">
    <location>
        <begin position="570"/>
        <end position="596"/>
    </location>
</feature>
<feature type="compositionally biased region" description="Polar residues" evidence="5">
    <location>
        <begin position="884"/>
        <end position="893"/>
    </location>
</feature>